<evidence type="ECO:0000256" key="4">
    <source>
        <dbReference type="ARBA" id="ARBA00022679"/>
    </source>
</evidence>
<sequence length="560" mass="62593">MRQLLARPLAGSFWGAFSCQSRFVLRRRSGHECNRVSRKPRSRHAAANAKRRSSRSVQEAREKLTYKSGFKPEFDYDLLLMFVKNELAAALTTPLLAIIVAMGMMFWAPVMPLIYWLGMVFVSKAILLILCRQFARTVKGEADTTMWRAKITAAEFFYGVCWASVVFVNADTQSESAHTFIFASVLVVISMRMLFASTNMSIVYAGTLPMTAALVIRFVLLDNPFYWAMAAMAVGVHIYFIWLMNGVNSTVLAMLEFRAEKDALIAELEQSKAISDDARFRAEEANVAKSRFLATMSHELRTPLNAILGFSEIMRAEIMGPHSNPSYKEYANDIHRSGQHLLNLINEVLDISRIESGRYQLHESAVALTNIVEDCHRLMRVRAENKGLKIKEVFAPDLPELWADERAMRQICLNLLSNAIKFTPTGGTVTLTIGETESGGQSLSVRDTGPGIPEHEIPRVLQSFGQGSLAHETAEGGTGLGLPITKALTELHNGNFELKSKLRYGTEVTITFPRSRLAEALPRIQEPGERPPEEEDESPPAAQEAGSRPWLWQQHARRSA</sequence>
<dbReference type="PROSITE" id="PS50109">
    <property type="entry name" value="HIS_KIN"/>
    <property type="match status" value="1"/>
</dbReference>
<evidence type="ECO:0000313" key="9">
    <source>
        <dbReference type="EMBL" id="ODA66797.1"/>
    </source>
</evidence>
<dbReference type="Pfam" id="PF00512">
    <property type="entry name" value="HisKA"/>
    <property type="match status" value="1"/>
</dbReference>
<dbReference type="Gene3D" id="1.10.287.130">
    <property type="match status" value="1"/>
</dbReference>
<accession>A0A1E2RX30</accession>
<evidence type="ECO:0000256" key="7">
    <source>
        <dbReference type="SAM" id="Phobius"/>
    </source>
</evidence>
<keyword evidence="7" id="KW-0472">Membrane</keyword>
<feature type="compositionally biased region" description="Basic residues" evidence="6">
    <location>
        <begin position="36"/>
        <end position="54"/>
    </location>
</feature>
<dbReference type="GO" id="GO:0009927">
    <property type="term" value="F:histidine phosphotransfer kinase activity"/>
    <property type="evidence" value="ECO:0007669"/>
    <property type="project" value="TreeGrafter"/>
</dbReference>
<comment type="caution">
    <text evidence="9">The sequence shown here is derived from an EMBL/GenBank/DDBJ whole genome shotgun (WGS) entry which is preliminary data.</text>
</comment>
<dbReference type="STRING" id="1177755.A7A08_02094"/>
<dbReference type="PANTHER" id="PTHR43047:SF72">
    <property type="entry name" value="OSMOSENSING HISTIDINE PROTEIN KINASE SLN1"/>
    <property type="match status" value="1"/>
</dbReference>
<dbReference type="PANTHER" id="PTHR43047">
    <property type="entry name" value="TWO-COMPONENT HISTIDINE PROTEIN KINASE"/>
    <property type="match status" value="1"/>
</dbReference>
<dbReference type="OrthoDB" id="9813151at2"/>
<dbReference type="PROSITE" id="PS51257">
    <property type="entry name" value="PROKAR_LIPOPROTEIN"/>
    <property type="match status" value="1"/>
</dbReference>
<proteinExistence type="predicted"/>
<dbReference type="PRINTS" id="PR00344">
    <property type="entry name" value="BCTRLSENSOR"/>
</dbReference>
<evidence type="ECO:0000256" key="6">
    <source>
        <dbReference type="SAM" id="MobiDB-lite"/>
    </source>
</evidence>
<dbReference type="InterPro" id="IPR036890">
    <property type="entry name" value="HATPase_C_sf"/>
</dbReference>
<dbReference type="Proteomes" id="UP000095087">
    <property type="component" value="Unassembled WGS sequence"/>
</dbReference>
<dbReference type="SUPFAM" id="SSF55874">
    <property type="entry name" value="ATPase domain of HSP90 chaperone/DNA topoisomerase II/histidine kinase"/>
    <property type="match status" value="1"/>
</dbReference>
<dbReference type="EC" id="2.7.13.3" evidence="2"/>
<organism evidence="9 10">
    <name type="scientific">Methyloligella halotolerans</name>
    <dbReference type="NCBI Taxonomy" id="1177755"/>
    <lineage>
        <taxon>Bacteria</taxon>
        <taxon>Pseudomonadati</taxon>
        <taxon>Pseudomonadota</taxon>
        <taxon>Alphaproteobacteria</taxon>
        <taxon>Hyphomicrobiales</taxon>
        <taxon>Hyphomicrobiaceae</taxon>
        <taxon>Methyloligella</taxon>
    </lineage>
</organism>
<protein>
    <recommendedName>
        <fullName evidence="2">histidine kinase</fullName>
        <ecNumber evidence="2">2.7.13.3</ecNumber>
    </recommendedName>
</protein>
<comment type="catalytic activity">
    <reaction evidence="1">
        <text>ATP + protein L-histidine = ADP + protein N-phospho-L-histidine.</text>
        <dbReference type="EC" id="2.7.13.3"/>
    </reaction>
</comment>
<feature type="transmembrane region" description="Helical" evidence="7">
    <location>
        <begin position="176"/>
        <end position="195"/>
    </location>
</feature>
<dbReference type="SUPFAM" id="SSF47384">
    <property type="entry name" value="Homodimeric domain of signal transducing histidine kinase"/>
    <property type="match status" value="1"/>
</dbReference>
<feature type="transmembrane region" description="Helical" evidence="7">
    <location>
        <begin position="202"/>
        <end position="220"/>
    </location>
</feature>
<dbReference type="SMART" id="SM00387">
    <property type="entry name" value="HATPase_c"/>
    <property type="match status" value="1"/>
</dbReference>
<evidence type="ECO:0000256" key="1">
    <source>
        <dbReference type="ARBA" id="ARBA00000085"/>
    </source>
</evidence>
<dbReference type="Pfam" id="PF02518">
    <property type="entry name" value="HATPase_c"/>
    <property type="match status" value="1"/>
</dbReference>
<feature type="transmembrane region" description="Helical" evidence="7">
    <location>
        <begin position="113"/>
        <end position="131"/>
    </location>
</feature>
<keyword evidence="5" id="KW-0418">Kinase</keyword>
<dbReference type="InterPro" id="IPR005467">
    <property type="entry name" value="His_kinase_dom"/>
</dbReference>
<keyword evidence="3" id="KW-0597">Phosphoprotein</keyword>
<dbReference type="SMART" id="SM00388">
    <property type="entry name" value="HisKA"/>
    <property type="match status" value="1"/>
</dbReference>
<evidence type="ECO:0000256" key="3">
    <source>
        <dbReference type="ARBA" id="ARBA00022553"/>
    </source>
</evidence>
<keyword evidence="10" id="KW-1185">Reference proteome</keyword>
<keyword evidence="4 9" id="KW-0808">Transferase</keyword>
<dbReference type="InterPro" id="IPR003661">
    <property type="entry name" value="HisK_dim/P_dom"/>
</dbReference>
<evidence type="ECO:0000256" key="5">
    <source>
        <dbReference type="ARBA" id="ARBA00022777"/>
    </source>
</evidence>
<dbReference type="InterPro" id="IPR036097">
    <property type="entry name" value="HisK_dim/P_sf"/>
</dbReference>
<dbReference type="GO" id="GO:0000155">
    <property type="term" value="F:phosphorelay sensor kinase activity"/>
    <property type="evidence" value="ECO:0007669"/>
    <property type="project" value="InterPro"/>
</dbReference>
<evidence type="ECO:0000259" key="8">
    <source>
        <dbReference type="PROSITE" id="PS50109"/>
    </source>
</evidence>
<dbReference type="GO" id="GO:0005886">
    <property type="term" value="C:plasma membrane"/>
    <property type="evidence" value="ECO:0007669"/>
    <property type="project" value="TreeGrafter"/>
</dbReference>
<feature type="region of interest" description="Disordered" evidence="6">
    <location>
        <begin position="35"/>
        <end position="59"/>
    </location>
</feature>
<name>A0A1E2RX30_9HYPH</name>
<dbReference type="RefSeq" id="WP_069095352.1">
    <property type="nucleotide sequence ID" value="NZ_MASI01000005.1"/>
</dbReference>
<dbReference type="CDD" id="cd00082">
    <property type="entry name" value="HisKA"/>
    <property type="match status" value="1"/>
</dbReference>
<dbReference type="InterPro" id="IPR004358">
    <property type="entry name" value="Sig_transdc_His_kin-like_C"/>
</dbReference>
<reference evidence="9 10" key="1">
    <citation type="submission" date="2016-07" db="EMBL/GenBank/DDBJ databases">
        <title>Draft genome sequence of Methyloligella halotolerans C2T (VKM B-2706T=CCUG 61687T=DSM 25045T), a halotolerant polyhydroxybutyrate accumulating methylotroph.</title>
        <authorList>
            <person name="Vasilenko O.V."/>
            <person name="Doronina N.V."/>
            <person name="Poroshina M.N."/>
            <person name="Tarlachkov S.V."/>
            <person name="Trotsenko Y.A."/>
        </authorList>
    </citation>
    <scope>NUCLEOTIDE SEQUENCE [LARGE SCALE GENOMIC DNA]</scope>
    <source>
        <strain evidence="9 10">VKM B-2706</strain>
    </source>
</reference>
<feature type="domain" description="Histidine kinase" evidence="8">
    <location>
        <begin position="295"/>
        <end position="516"/>
    </location>
</feature>
<feature type="transmembrane region" description="Helical" evidence="7">
    <location>
        <begin position="226"/>
        <end position="244"/>
    </location>
</feature>
<evidence type="ECO:0000313" key="10">
    <source>
        <dbReference type="Proteomes" id="UP000095087"/>
    </source>
</evidence>
<feature type="region of interest" description="Disordered" evidence="6">
    <location>
        <begin position="519"/>
        <end position="560"/>
    </location>
</feature>
<keyword evidence="7" id="KW-0812">Transmembrane</keyword>
<feature type="transmembrane region" description="Helical" evidence="7">
    <location>
        <begin position="151"/>
        <end position="170"/>
    </location>
</feature>
<dbReference type="AlphaFoldDB" id="A0A1E2RX30"/>
<feature type="transmembrane region" description="Helical" evidence="7">
    <location>
        <begin position="87"/>
        <end position="107"/>
    </location>
</feature>
<dbReference type="EMBL" id="MASI01000005">
    <property type="protein sequence ID" value="ODA66797.1"/>
    <property type="molecule type" value="Genomic_DNA"/>
</dbReference>
<keyword evidence="7" id="KW-1133">Transmembrane helix</keyword>
<dbReference type="InterPro" id="IPR003594">
    <property type="entry name" value="HATPase_dom"/>
</dbReference>
<dbReference type="Gene3D" id="3.30.565.10">
    <property type="entry name" value="Histidine kinase-like ATPase, C-terminal domain"/>
    <property type="match status" value="1"/>
</dbReference>
<evidence type="ECO:0000256" key="2">
    <source>
        <dbReference type="ARBA" id="ARBA00012438"/>
    </source>
</evidence>
<gene>
    <name evidence="9" type="ORF">A7A08_02094</name>
</gene>